<gene>
    <name evidence="1" type="ORF">AVEN_145257_1</name>
    <name evidence="2" type="ORF">AVEN_174275_1</name>
</gene>
<name>A0A4Y2U545_ARAVE</name>
<protein>
    <submittedName>
        <fullName evidence="2">Uncharacterized protein</fullName>
    </submittedName>
</protein>
<evidence type="ECO:0000313" key="2">
    <source>
        <dbReference type="EMBL" id="GBO06707.1"/>
    </source>
</evidence>
<dbReference type="EMBL" id="BGPR01032953">
    <property type="protein sequence ID" value="GBO06689.1"/>
    <property type="molecule type" value="Genomic_DNA"/>
</dbReference>
<dbReference type="Proteomes" id="UP000499080">
    <property type="component" value="Unassembled WGS sequence"/>
</dbReference>
<comment type="caution">
    <text evidence="2">The sequence shown here is derived from an EMBL/GenBank/DDBJ whole genome shotgun (WGS) entry which is preliminary data.</text>
</comment>
<proteinExistence type="predicted"/>
<reference evidence="2 3" key="1">
    <citation type="journal article" date="2019" name="Sci. Rep.">
        <title>Orb-weaving spider Araneus ventricosus genome elucidates the spidroin gene catalogue.</title>
        <authorList>
            <person name="Kono N."/>
            <person name="Nakamura H."/>
            <person name="Ohtoshi R."/>
            <person name="Moran D.A.P."/>
            <person name="Shinohara A."/>
            <person name="Yoshida Y."/>
            <person name="Fujiwara M."/>
            <person name="Mori M."/>
            <person name="Tomita M."/>
            <person name="Arakawa K."/>
        </authorList>
    </citation>
    <scope>NUCLEOTIDE SEQUENCE [LARGE SCALE GENOMIC DNA]</scope>
</reference>
<accession>A0A4Y2U545</accession>
<dbReference type="EMBL" id="BGPR01032963">
    <property type="protein sequence ID" value="GBO06707.1"/>
    <property type="molecule type" value="Genomic_DNA"/>
</dbReference>
<organism evidence="2 3">
    <name type="scientific">Araneus ventricosus</name>
    <name type="common">Orbweaver spider</name>
    <name type="synonym">Epeira ventricosa</name>
    <dbReference type="NCBI Taxonomy" id="182803"/>
    <lineage>
        <taxon>Eukaryota</taxon>
        <taxon>Metazoa</taxon>
        <taxon>Ecdysozoa</taxon>
        <taxon>Arthropoda</taxon>
        <taxon>Chelicerata</taxon>
        <taxon>Arachnida</taxon>
        <taxon>Araneae</taxon>
        <taxon>Araneomorphae</taxon>
        <taxon>Entelegynae</taxon>
        <taxon>Araneoidea</taxon>
        <taxon>Araneidae</taxon>
        <taxon>Araneus</taxon>
    </lineage>
</organism>
<evidence type="ECO:0000313" key="1">
    <source>
        <dbReference type="EMBL" id="GBO06689.1"/>
    </source>
</evidence>
<dbReference type="AlphaFoldDB" id="A0A4Y2U545"/>
<sequence length="123" mass="13718">MTRPPRQLIGHCGSRIIALITSGSCDDPSDRGTTRHRCGVIQPPPLQYPTGKRDSAYLYGRFSSRYLSGDLQFWCKDSASHLIDLPLCDFEISCSCTQPAGVFSPNFLVYFPQKVPFPLHPRG</sequence>
<evidence type="ECO:0000313" key="3">
    <source>
        <dbReference type="Proteomes" id="UP000499080"/>
    </source>
</evidence>
<keyword evidence="3" id="KW-1185">Reference proteome</keyword>